<evidence type="ECO:0000256" key="5">
    <source>
        <dbReference type="SAM" id="Phobius"/>
    </source>
</evidence>
<dbReference type="OrthoDB" id="9810601at2"/>
<keyword evidence="7" id="KW-1185">Reference proteome</keyword>
<dbReference type="Proteomes" id="UP000070250">
    <property type="component" value="Chromosome"/>
</dbReference>
<organism evidence="6 7">
    <name type="scientific">Steroidobacter denitrificans</name>
    <dbReference type="NCBI Taxonomy" id="465721"/>
    <lineage>
        <taxon>Bacteria</taxon>
        <taxon>Pseudomonadati</taxon>
        <taxon>Pseudomonadota</taxon>
        <taxon>Gammaproteobacteria</taxon>
        <taxon>Steroidobacterales</taxon>
        <taxon>Steroidobacteraceae</taxon>
        <taxon>Steroidobacter</taxon>
    </lineage>
</organism>
<sequence length="166" mass="18054">MNAADYLILGLLAASMLLGILRGFLREAIGLLSWLCGLWLAWRYAPLLEPVLGGAIGEPPVSTWVARTLIVIGVLILGWLLAALVGYFLRHSSVSVSVDRLLGMGFGLLRGAVVVAICVLLGQFAELQQVDWWHRSQLLPYAAELAGWIQSFAETGLRVLQEQSSV</sequence>
<dbReference type="GO" id="GO:0016020">
    <property type="term" value="C:membrane"/>
    <property type="evidence" value="ECO:0007669"/>
    <property type="project" value="UniProtKB-SubCell"/>
</dbReference>
<dbReference type="InterPro" id="IPR052719">
    <property type="entry name" value="CvpA-like"/>
</dbReference>
<comment type="subcellular location">
    <subcellularLocation>
        <location evidence="1">Membrane</location>
        <topology evidence="1">Multi-pass membrane protein</topology>
    </subcellularLocation>
</comment>
<evidence type="ECO:0000313" key="7">
    <source>
        <dbReference type="Proteomes" id="UP000070250"/>
    </source>
</evidence>
<dbReference type="STRING" id="465721.ACG33_10350"/>
<dbReference type="AlphaFoldDB" id="A0A127FD01"/>
<dbReference type="KEGG" id="sdf:ACG33_10350"/>
<feature type="transmembrane region" description="Helical" evidence="5">
    <location>
        <begin position="101"/>
        <end position="125"/>
    </location>
</feature>
<evidence type="ECO:0008006" key="8">
    <source>
        <dbReference type="Google" id="ProtNLM"/>
    </source>
</evidence>
<accession>A0A127FD01</accession>
<proteinExistence type="predicted"/>
<reference evidence="6 7" key="1">
    <citation type="submission" date="2015-06" db="EMBL/GenBank/DDBJ databases">
        <title>A Comprehensive Approach to Explore the Metabolic and Phylogenetic Diversity of Bacterial Steroid Degradation in the Environment: Testosterone as an Example.</title>
        <authorList>
            <person name="Yang F.-C."/>
            <person name="Chen Y.-L."/>
            <person name="Yu C.-P."/>
            <person name="Tang S.-L."/>
            <person name="Wang P.-H."/>
            <person name="Ismail W."/>
            <person name="Wang C.-H."/>
            <person name="Yang C.-Y."/>
            <person name="Chiang Y.-R."/>
        </authorList>
    </citation>
    <scope>NUCLEOTIDE SEQUENCE [LARGE SCALE GENOMIC DNA]</scope>
    <source>
        <strain evidence="6 7">DSM 18526</strain>
    </source>
</reference>
<gene>
    <name evidence="6" type="ORF">ACG33_10350</name>
</gene>
<dbReference type="Pfam" id="PF02674">
    <property type="entry name" value="Colicin_V"/>
    <property type="match status" value="1"/>
</dbReference>
<dbReference type="GO" id="GO:0009403">
    <property type="term" value="P:toxin biosynthetic process"/>
    <property type="evidence" value="ECO:0007669"/>
    <property type="project" value="InterPro"/>
</dbReference>
<feature type="transmembrane region" description="Helical" evidence="5">
    <location>
        <begin position="28"/>
        <end position="45"/>
    </location>
</feature>
<name>A0A127FD01_STEDE</name>
<dbReference type="InterPro" id="IPR003825">
    <property type="entry name" value="Colicin-V_CvpA"/>
</dbReference>
<dbReference type="PANTHER" id="PTHR36926:SF1">
    <property type="entry name" value="COLICIN V PRODUCTION PROTEIN"/>
    <property type="match status" value="1"/>
</dbReference>
<protein>
    <recommendedName>
        <fullName evidence="8">Colicin V production CvpA</fullName>
    </recommendedName>
</protein>
<keyword evidence="4 5" id="KW-0472">Membrane</keyword>
<evidence type="ECO:0000256" key="2">
    <source>
        <dbReference type="ARBA" id="ARBA00022692"/>
    </source>
</evidence>
<evidence type="ECO:0000256" key="4">
    <source>
        <dbReference type="ARBA" id="ARBA00023136"/>
    </source>
</evidence>
<dbReference type="EMBL" id="CP011971">
    <property type="protein sequence ID" value="AMN47491.1"/>
    <property type="molecule type" value="Genomic_DNA"/>
</dbReference>
<dbReference type="PANTHER" id="PTHR36926">
    <property type="entry name" value="COLICIN V PRODUCTION PROTEIN"/>
    <property type="match status" value="1"/>
</dbReference>
<keyword evidence="2 5" id="KW-0812">Transmembrane</keyword>
<evidence type="ECO:0000256" key="3">
    <source>
        <dbReference type="ARBA" id="ARBA00022989"/>
    </source>
</evidence>
<evidence type="ECO:0000256" key="1">
    <source>
        <dbReference type="ARBA" id="ARBA00004141"/>
    </source>
</evidence>
<keyword evidence="3 5" id="KW-1133">Transmembrane helix</keyword>
<feature type="transmembrane region" description="Helical" evidence="5">
    <location>
        <begin position="65"/>
        <end position="89"/>
    </location>
</feature>
<evidence type="ECO:0000313" key="6">
    <source>
        <dbReference type="EMBL" id="AMN47491.1"/>
    </source>
</evidence>
<dbReference type="RefSeq" id="WP_066920969.1">
    <property type="nucleotide sequence ID" value="NZ_CP011971.1"/>
</dbReference>
<feature type="transmembrane region" description="Helical" evidence="5">
    <location>
        <begin position="6"/>
        <end position="21"/>
    </location>
</feature>